<keyword evidence="2" id="KW-0472">Membrane</keyword>
<keyword evidence="2" id="KW-0812">Transmembrane</keyword>
<evidence type="ECO:0000313" key="3">
    <source>
        <dbReference type="EMBL" id="KUG21212.1"/>
    </source>
</evidence>
<feature type="transmembrane region" description="Helical" evidence="2">
    <location>
        <begin position="74"/>
        <end position="95"/>
    </location>
</feature>
<feature type="transmembrane region" description="Helical" evidence="2">
    <location>
        <begin position="20"/>
        <end position="42"/>
    </location>
</feature>
<feature type="region of interest" description="Disordered" evidence="1">
    <location>
        <begin position="102"/>
        <end position="134"/>
    </location>
</feature>
<gene>
    <name evidence="3" type="ORF">ASZ90_009027</name>
</gene>
<evidence type="ECO:0000256" key="2">
    <source>
        <dbReference type="SAM" id="Phobius"/>
    </source>
</evidence>
<name>A0A0W8FK35_9ZZZZ</name>
<comment type="caution">
    <text evidence="3">The sequence shown here is derived from an EMBL/GenBank/DDBJ whole genome shotgun (WGS) entry which is preliminary data.</text>
</comment>
<sequence length="134" mass="14962">MPAISLGGIGIGVLQRALQINIIDTGAWGCVIGSFVLFYLAYMKPRRDIVSLFTPLFAVIIFVLPSELQSSGEGISWLVLQIAFALSISILALRVEKWFSQPRTRRQWEDEDEDEEEDDVDEEGDVDDDGGDVR</sequence>
<organism evidence="3">
    <name type="scientific">hydrocarbon metagenome</name>
    <dbReference type="NCBI Taxonomy" id="938273"/>
    <lineage>
        <taxon>unclassified sequences</taxon>
        <taxon>metagenomes</taxon>
        <taxon>ecological metagenomes</taxon>
    </lineage>
</organism>
<dbReference type="EMBL" id="LNQE01001088">
    <property type="protein sequence ID" value="KUG21212.1"/>
    <property type="molecule type" value="Genomic_DNA"/>
</dbReference>
<dbReference type="AlphaFoldDB" id="A0A0W8FK35"/>
<protein>
    <submittedName>
        <fullName evidence="3">Uncharacterized protein</fullName>
    </submittedName>
</protein>
<keyword evidence="2" id="KW-1133">Transmembrane helix</keyword>
<reference evidence="3" key="1">
    <citation type="journal article" date="2015" name="Proc. Natl. Acad. Sci. U.S.A.">
        <title>Networks of energetic and metabolic interactions define dynamics in microbial communities.</title>
        <authorList>
            <person name="Embree M."/>
            <person name="Liu J.K."/>
            <person name="Al-Bassam M.M."/>
            <person name="Zengler K."/>
        </authorList>
    </citation>
    <scope>NUCLEOTIDE SEQUENCE</scope>
</reference>
<proteinExistence type="predicted"/>
<feature type="transmembrane region" description="Helical" evidence="2">
    <location>
        <begin position="49"/>
        <end position="68"/>
    </location>
</feature>
<feature type="compositionally biased region" description="Acidic residues" evidence="1">
    <location>
        <begin position="109"/>
        <end position="134"/>
    </location>
</feature>
<evidence type="ECO:0000256" key="1">
    <source>
        <dbReference type="SAM" id="MobiDB-lite"/>
    </source>
</evidence>
<accession>A0A0W8FK35</accession>